<evidence type="ECO:0000313" key="18">
    <source>
        <dbReference type="EMBL" id="SCU67151.1"/>
    </source>
</evidence>
<evidence type="ECO:0000256" key="7">
    <source>
        <dbReference type="ARBA" id="ARBA00022679"/>
    </source>
</evidence>
<evidence type="ECO:0000256" key="15">
    <source>
        <dbReference type="SAM" id="MobiDB-lite"/>
    </source>
</evidence>
<keyword evidence="8" id="KW-0227">DNA damage</keyword>
<dbReference type="RefSeq" id="XP_067078508.1">
    <property type="nucleotide sequence ID" value="XM_067222407.1"/>
</dbReference>
<dbReference type="EC" id="2.3.2.26" evidence="4"/>
<evidence type="ECO:0000256" key="10">
    <source>
        <dbReference type="ARBA" id="ARBA00023204"/>
    </source>
</evidence>
<dbReference type="InterPro" id="IPR035983">
    <property type="entry name" value="Hect_E3_ubiquitin_ligase"/>
</dbReference>
<feature type="domain" description="WWE" evidence="17">
    <location>
        <begin position="373"/>
        <end position="456"/>
    </location>
</feature>
<dbReference type="InterPro" id="IPR000569">
    <property type="entry name" value="HECT_dom"/>
</dbReference>
<evidence type="ECO:0000256" key="6">
    <source>
        <dbReference type="ARBA" id="ARBA00022553"/>
    </source>
</evidence>
<evidence type="ECO:0000256" key="2">
    <source>
        <dbReference type="ARBA" id="ARBA00004642"/>
    </source>
</evidence>
<dbReference type="InterPro" id="IPR011989">
    <property type="entry name" value="ARM-like"/>
</dbReference>
<comment type="caution">
    <text evidence="18">The sequence shown here is derived from an EMBL/GenBank/DDBJ whole genome shotgun (WGS) entry which is preliminary data.</text>
</comment>
<dbReference type="Gene3D" id="1.25.10.10">
    <property type="entry name" value="Leucine-rich Repeat Variant"/>
    <property type="match status" value="1"/>
</dbReference>
<dbReference type="GO" id="GO:0061630">
    <property type="term" value="F:ubiquitin protein ligase activity"/>
    <property type="evidence" value="ECO:0007669"/>
    <property type="project" value="UniProtKB-EC"/>
</dbReference>
<dbReference type="GO" id="GO:0016874">
    <property type="term" value="F:ligase activity"/>
    <property type="evidence" value="ECO:0007669"/>
    <property type="project" value="UniProtKB-KW"/>
</dbReference>
<dbReference type="SMART" id="SM00119">
    <property type="entry name" value="HECTc"/>
    <property type="match status" value="1"/>
</dbReference>
<reference evidence="18" key="1">
    <citation type="submission" date="2016-09" db="EMBL/GenBank/DDBJ databases">
        <authorList>
            <person name="Hebert L."/>
            <person name="Moumen B."/>
        </authorList>
    </citation>
    <scope>NUCLEOTIDE SEQUENCE [LARGE SCALE GENOMIC DNA]</scope>
    <source>
        <strain evidence="18">OVI</strain>
    </source>
</reference>
<keyword evidence="7" id="KW-0808">Transferase</keyword>
<dbReference type="InterPro" id="IPR004170">
    <property type="entry name" value="WWE_dom"/>
</dbReference>
<name>A0A1G4I5M9_TRYEQ</name>
<dbReference type="EMBL" id="CZPT02000695">
    <property type="protein sequence ID" value="SCU67151.1"/>
    <property type="molecule type" value="Genomic_DNA"/>
</dbReference>
<dbReference type="Gene3D" id="3.90.1750.10">
    <property type="entry name" value="Hect, E3 ligase catalytic domains"/>
    <property type="match status" value="1"/>
</dbReference>
<organism evidence="18 19">
    <name type="scientific">Trypanosoma equiperdum</name>
    <dbReference type="NCBI Taxonomy" id="5694"/>
    <lineage>
        <taxon>Eukaryota</taxon>
        <taxon>Discoba</taxon>
        <taxon>Euglenozoa</taxon>
        <taxon>Kinetoplastea</taxon>
        <taxon>Metakinetoplastina</taxon>
        <taxon>Trypanosomatida</taxon>
        <taxon>Trypanosomatidae</taxon>
        <taxon>Trypanosoma</taxon>
    </lineage>
</organism>
<evidence type="ECO:0000256" key="4">
    <source>
        <dbReference type="ARBA" id="ARBA00012485"/>
    </source>
</evidence>
<dbReference type="PROSITE" id="PS50237">
    <property type="entry name" value="HECT"/>
    <property type="match status" value="1"/>
</dbReference>
<dbReference type="GeneID" id="92382077"/>
<feature type="active site" description="Glycyl thioester intermediate" evidence="14">
    <location>
        <position position="1835"/>
    </location>
</feature>
<dbReference type="GO" id="GO:0006281">
    <property type="term" value="P:DNA repair"/>
    <property type="evidence" value="ECO:0007669"/>
    <property type="project" value="UniProtKB-KW"/>
</dbReference>
<dbReference type="Pfam" id="PF02825">
    <property type="entry name" value="WWE"/>
    <property type="match status" value="1"/>
</dbReference>
<evidence type="ECO:0000256" key="5">
    <source>
        <dbReference type="ARBA" id="ARBA00018006"/>
    </source>
</evidence>
<dbReference type="GO" id="GO:0043161">
    <property type="term" value="P:proteasome-mediated ubiquitin-dependent protein catabolic process"/>
    <property type="evidence" value="ECO:0007669"/>
    <property type="project" value="TreeGrafter"/>
</dbReference>
<evidence type="ECO:0000256" key="8">
    <source>
        <dbReference type="ARBA" id="ARBA00022763"/>
    </source>
</evidence>
<dbReference type="PROSITE" id="PS50918">
    <property type="entry name" value="WWE"/>
    <property type="match status" value="1"/>
</dbReference>
<evidence type="ECO:0000256" key="3">
    <source>
        <dbReference type="ARBA" id="ARBA00006331"/>
    </source>
</evidence>
<keyword evidence="9 14" id="KW-0833">Ubl conjugation pathway</keyword>
<dbReference type="PANTHER" id="PTHR45670:SF14">
    <property type="entry name" value="E3 UBIQUITIN-PROTEIN LIGASE TRIP12"/>
    <property type="match status" value="1"/>
</dbReference>
<dbReference type="GO" id="GO:0000209">
    <property type="term" value="P:protein polyubiquitination"/>
    <property type="evidence" value="ECO:0007669"/>
    <property type="project" value="TreeGrafter"/>
</dbReference>
<dbReference type="PANTHER" id="PTHR45670">
    <property type="entry name" value="E3 UBIQUITIN-PROTEIN LIGASE TRIP12"/>
    <property type="match status" value="1"/>
</dbReference>
<protein>
    <recommendedName>
        <fullName evidence="5">E3 ubiquitin-protein ligase TRIP12</fullName>
        <ecNumber evidence="4">2.3.2.26</ecNumber>
    </recommendedName>
    <alternativeName>
        <fullName evidence="12">HECT-type E3 ubiquitin transferase TRIP12</fullName>
    </alternativeName>
    <alternativeName>
        <fullName evidence="13">Thyroid receptor-interacting protein 12</fullName>
    </alternativeName>
</protein>
<evidence type="ECO:0000259" key="16">
    <source>
        <dbReference type="PROSITE" id="PS50237"/>
    </source>
</evidence>
<dbReference type="VEuPathDB" id="TriTrypDB:TEOVI_000814300"/>
<dbReference type="SUPFAM" id="SSF56204">
    <property type="entry name" value="Hect, E3 ligase catalytic domain"/>
    <property type="match status" value="1"/>
</dbReference>
<sequence>MDEETTFPPQQQGKALISELRSVVNDYRNRKTVEAREKIIAAMDNTCASLCFGDEGFIRNLNPCSLASALVAVLTSTLATDYPEVQCLAVQALALVADLVPRGGFAVVAARGVQPLLLLLKELDASESTTLEELLRCLTNLAFEAHEQLMQHQAFSVIVSIERRLETHRLRMMCLKCLSHLLTLTSPEEWNIYLSKPCSSLMATFHEAVTRLMKDDCAGDRLSKDDEAYLLRLLECVALTFDRVLCSAKMIDRNSRMVEQLVSSLVVVINGAASMGSRGTALRNAACSPLLTLLFTDPAVTVRIFLKCHVLDSIYSNISGLLEKRPKQASYNGAAVISALMEEDLTAVPSVAEEQKVIPLLEFLLVVMPPSCTASDCDYYTTLPHYIWQWEDDFHNWCDCTEDLSKRLEGEYIKQRRLSGYTVFEVSNATSTLKINFSTMRYRSSESLHYPHNISRRPSIAGYIYRRPIRCQCDVKVTPNSSLPVEVALGRLVSLGAGTTTVLDGEPAVVSAGVPTGNAHSNEQSYCESASYSFGNIAAPSSSNQPSRGHGAHNGGVVEERGSHCCCVSVLRSLFRKLKGSGRSTAVPEAGKYGAGSALTSYEVLDDVRVELLRCAATRSNFLQERMIYRIIQQYLPILMRVVDSTANLIIVRHCSVLILRCVDLVIGYFRSGGRDQGQPTRTLWGLFCALGPSLATSLSYLTTSSTTHGSLTLSAAPFREFRCGSAFVLALSALDVTVGTRLPAMNLACETQLTSLSALMMLCSLCPIGVKALTKQQSLALLWKLERITGPTERSSQGGVHLLLEGHRVPPCPFHTKALQIEELRRTLVQQLCSLLWTNARAVDQMLPFKKCCLDISGDDQQDSQLGDSVAMGSPEGSVSPSASCTSLTYISSSGDLDGDTPRSRSTQVIKRLTRINEYMKEHSNDLPVFLYDQPELLKDLASALRSADVREVIGSKMNEVFSQLIKNLLRTICKYTGIGRLEEPRAVERQYSRFQRRTRRNRTMLMVVDYLWTPLRVNLVNTPVQAGKKRSLSKFFRLQKDSTDAADAGSPNAQVRESVLSVLPTTPLSYIAKYIIMRLNEACNNTCDPKSEDAQQQRQQELAEESNFGATLAHQEAADTPVGVSGGVGEETALAGNVINFLNRRESRLSDASDADDEESVTSGDASEFSEGRDGDYLSEHVLSTVSATVSMVPQAPSNICSGPLGGLRASQVEGSTSTTITIDNVVFFCGGKPVTDLSISVLDLCGSSYCQASGWSDLHQSDSDENCGDNAPVRHTSGERLHYLMKNVLSLWSSVHTINYSIVGMRANEERRGTDGEEVLDMNENSPVEVFSRLSYSPRGTPFLWAAADLLNEMGQLVRAAGGALPMDDPLVSSALFHEFYNHFGVLMLPALAYGIIHAYLADQQDRYLISSVLWKYPQTFSYEIRRTLLHLLLSVRRIHTPAIVKLKEWASGSSPIPPVQGLEWLRPDLNMRGTYRVRVQRFNIFESGARVLRRHAMCPLTLSVEFENELGVGAGPAVEFYNLLARKFQDVQLHMWRTEEFTDESAKTARRVQLPLFPSLFQDDESLSNFELLGMLVGRVLMEERVVDLPLSECFLRGILGDLDDTNRLPYIDPQLDKQLDSLLKLTANELEECELMFVIQHGDAEHNGGIVELCPNGATTQVSAMNVNEYVQEVRRYYSKTALARPVSHFIQGLRYTLIPYHLRLFDARELQLVISGPEGKIWESAGDLLTVITTNHGYDKNSLVVAYFVEVVSSWDVSLQRSFLRFVTGSTRIPIGGLRPPITVVRRSVEVAPGEATNQLDTTNNFLMDDRAEVLQNLMDASLPTVNTCAHYLKLPNYSSKKILEERLKLAITEGQGTFSLT</sequence>
<dbReference type="Pfam" id="PF00632">
    <property type="entry name" value="HECT"/>
    <property type="match status" value="1"/>
</dbReference>
<keyword evidence="6" id="KW-0597">Phosphoprotein</keyword>
<keyword evidence="11" id="KW-0539">Nucleus</keyword>
<dbReference type="Proteomes" id="UP000195570">
    <property type="component" value="Unassembled WGS sequence"/>
</dbReference>
<feature type="domain" description="HECT" evidence="16">
    <location>
        <begin position="1492"/>
        <end position="1868"/>
    </location>
</feature>
<evidence type="ECO:0000259" key="17">
    <source>
        <dbReference type="PROSITE" id="PS50918"/>
    </source>
</evidence>
<feature type="region of interest" description="Disordered" evidence="15">
    <location>
        <begin position="1151"/>
        <end position="1177"/>
    </location>
</feature>
<gene>
    <name evidence="18" type="ORF">TEOVI_000814300</name>
</gene>
<dbReference type="SUPFAM" id="SSF48371">
    <property type="entry name" value="ARM repeat"/>
    <property type="match status" value="1"/>
</dbReference>
<proteinExistence type="inferred from homology"/>
<evidence type="ECO:0000256" key="12">
    <source>
        <dbReference type="ARBA" id="ARBA00030738"/>
    </source>
</evidence>
<accession>A0A1G4I5M9</accession>
<keyword evidence="18" id="KW-0436">Ligase</keyword>
<dbReference type="InterPro" id="IPR045322">
    <property type="entry name" value="HECTD1/TRIP12-like"/>
</dbReference>
<feature type="region of interest" description="Disordered" evidence="15">
    <location>
        <begin position="865"/>
        <end position="885"/>
    </location>
</feature>
<dbReference type="Gene3D" id="3.30.2160.10">
    <property type="entry name" value="Hect, E3 ligase catalytic domain"/>
    <property type="match status" value="1"/>
</dbReference>
<evidence type="ECO:0000256" key="11">
    <source>
        <dbReference type="ARBA" id="ARBA00023242"/>
    </source>
</evidence>
<dbReference type="Gene3D" id="3.30.2410.10">
    <property type="entry name" value="Hect, E3 ligase catalytic domain"/>
    <property type="match status" value="1"/>
</dbReference>
<evidence type="ECO:0000256" key="14">
    <source>
        <dbReference type="PROSITE-ProRule" id="PRU00104"/>
    </source>
</evidence>
<comment type="subcellular location">
    <subcellularLocation>
        <location evidence="2">Nucleus</location>
        <location evidence="2">Nucleoplasm</location>
    </subcellularLocation>
</comment>
<comment type="catalytic activity">
    <reaction evidence="1">
        <text>S-ubiquitinyl-[E2 ubiquitin-conjugating enzyme]-L-cysteine + [acceptor protein]-L-lysine = [E2 ubiquitin-conjugating enzyme]-L-cysteine + N(6)-ubiquitinyl-[acceptor protein]-L-lysine.</text>
        <dbReference type="EC" id="2.3.2.26"/>
    </reaction>
</comment>
<dbReference type="InterPro" id="IPR016024">
    <property type="entry name" value="ARM-type_fold"/>
</dbReference>
<dbReference type="GO" id="GO:0005654">
    <property type="term" value="C:nucleoplasm"/>
    <property type="evidence" value="ECO:0007669"/>
    <property type="project" value="UniProtKB-SubCell"/>
</dbReference>
<evidence type="ECO:0000256" key="1">
    <source>
        <dbReference type="ARBA" id="ARBA00000885"/>
    </source>
</evidence>
<evidence type="ECO:0000256" key="13">
    <source>
        <dbReference type="ARBA" id="ARBA00032457"/>
    </source>
</evidence>
<evidence type="ECO:0000313" key="19">
    <source>
        <dbReference type="Proteomes" id="UP000195570"/>
    </source>
</evidence>
<keyword evidence="10" id="KW-0234">DNA repair</keyword>
<comment type="similarity">
    <text evidence="3">Belongs to the UPL family. K-HECT subfamily.</text>
</comment>
<evidence type="ECO:0000256" key="9">
    <source>
        <dbReference type="ARBA" id="ARBA00022786"/>
    </source>
</evidence>
<keyword evidence="19" id="KW-1185">Reference proteome</keyword>